<keyword evidence="2" id="KW-0472">Membrane</keyword>
<comment type="caution">
    <text evidence="3">The sequence shown here is derived from an EMBL/GenBank/DDBJ whole genome shotgun (WGS) entry which is preliminary data.</text>
</comment>
<keyword evidence="2" id="KW-1133">Transmembrane helix</keyword>
<dbReference type="InterPro" id="IPR008875">
    <property type="entry name" value="TraX"/>
</dbReference>
<organism evidence="3 4">
    <name type="scientific">Orbilia blumenaviensis</name>
    <dbReference type="NCBI Taxonomy" id="1796055"/>
    <lineage>
        <taxon>Eukaryota</taxon>
        <taxon>Fungi</taxon>
        <taxon>Dikarya</taxon>
        <taxon>Ascomycota</taxon>
        <taxon>Pezizomycotina</taxon>
        <taxon>Orbiliomycetes</taxon>
        <taxon>Orbiliales</taxon>
        <taxon>Orbiliaceae</taxon>
        <taxon>Orbilia</taxon>
    </lineage>
</organism>
<reference evidence="3 4" key="1">
    <citation type="submission" date="2019-10" db="EMBL/GenBank/DDBJ databases">
        <authorList>
            <person name="Palmer J.M."/>
        </authorList>
    </citation>
    <scope>NUCLEOTIDE SEQUENCE [LARGE SCALE GENOMIC DNA]</scope>
    <source>
        <strain evidence="3 4">TWF730</strain>
    </source>
</reference>
<feature type="transmembrane region" description="Helical" evidence="2">
    <location>
        <begin position="164"/>
        <end position="183"/>
    </location>
</feature>
<evidence type="ECO:0008006" key="5">
    <source>
        <dbReference type="Google" id="ProtNLM"/>
    </source>
</evidence>
<feature type="transmembrane region" description="Helical" evidence="2">
    <location>
        <begin position="247"/>
        <end position="264"/>
    </location>
</feature>
<keyword evidence="2" id="KW-0812">Transmembrane</keyword>
<feature type="transmembrane region" description="Helical" evidence="2">
    <location>
        <begin position="195"/>
        <end position="227"/>
    </location>
</feature>
<feature type="region of interest" description="Disordered" evidence="1">
    <location>
        <begin position="46"/>
        <end position="66"/>
    </location>
</feature>
<dbReference type="EMBL" id="JAVHNS010000006">
    <property type="protein sequence ID" value="KAK6352129.1"/>
    <property type="molecule type" value="Genomic_DNA"/>
</dbReference>
<dbReference type="Pfam" id="PF05857">
    <property type="entry name" value="TraX"/>
    <property type="match status" value="1"/>
</dbReference>
<keyword evidence="4" id="KW-1185">Reference proteome</keyword>
<evidence type="ECO:0000256" key="2">
    <source>
        <dbReference type="SAM" id="Phobius"/>
    </source>
</evidence>
<protein>
    <recommendedName>
        <fullName evidence="5">Conjugal transfer protein TraX</fullName>
    </recommendedName>
</protein>
<feature type="transmembrane region" description="Helical" evidence="2">
    <location>
        <begin position="276"/>
        <end position="296"/>
    </location>
</feature>
<evidence type="ECO:0000256" key="1">
    <source>
        <dbReference type="SAM" id="MobiDB-lite"/>
    </source>
</evidence>
<evidence type="ECO:0000313" key="4">
    <source>
        <dbReference type="Proteomes" id="UP001373714"/>
    </source>
</evidence>
<dbReference type="Proteomes" id="UP001373714">
    <property type="component" value="Unassembled WGS sequence"/>
</dbReference>
<sequence>MSSFSQTASTECSSSTEIEILRLAMDPTGTIFRRLSAIHAWRSPHSKRLRPVDKSDAMPPPPSKKSHELFRISDGALELTKWIAMVIMTADHINKYLFDESLPFIFEFGRTAMPLFVFVLTYNLARPSSNINGGAYLRTARRLALCGLISSVPYSKLGGLLDDWYPLNIFFTLLVITTVAGLIEQSRTGKVRVPAVLTALAAFVMGGGLVEFWWPAVGLGVGAWIYFRSGNLLGLLTSVASCASLRWVNGNHWALAAFPILFILSRLNVQMPRLRWFFYAYYPVHLMVLLLVRIPMERAGYVFWYT</sequence>
<dbReference type="AlphaFoldDB" id="A0AAV9UY78"/>
<gene>
    <name evidence="3" type="ORF">TWF730_008960</name>
</gene>
<accession>A0AAV9UY78</accession>
<evidence type="ECO:0000313" key="3">
    <source>
        <dbReference type="EMBL" id="KAK6352129.1"/>
    </source>
</evidence>
<name>A0AAV9UY78_9PEZI</name>
<proteinExistence type="predicted"/>